<gene>
    <name evidence="1" type="ORF">MNBD_BACTEROID04-1812</name>
</gene>
<proteinExistence type="predicted"/>
<protein>
    <submittedName>
        <fullName evidence="1">Aspartokinase</fullName>
        <ecNumber evidence="1">2.7.2.4</ecNumber>
    </submittedName>
</protein>
<dbReference type="GO" id="GO:0004072">
    <property type="term" value="F:aspartate kinase activity"/>
    <property type="evidence" value="ECO:0007669"/>
    <property type="project" value="UniProtKB-EC"/>
</dbReference>
<dbReference type="EC" id="2.7.2.4" evidence="1"/>
<keyword evidence="1" id="KW-0808">Transferase</keyword>
<feature type="non-terminal residue" evidence="1">
    <location>
        <position position="1"/>
    </location>
</feature>
<name>A0A3B0UIV0_9ZZZZ</name>
<organism evidence="1">
    <name type="scientific">hydrothermal vent metagenome</name>
    <dbReference type="NCBI Taxonomy" id="652676"/>
    <lineage>
        <taxon>unclassified sequences</taxon>
        <taxon>metagenomes</taxon>
        <taxon>ecological metagenomes</taxon>
    </lineage>
</organism>
<sequence length="73" mass="8299">NSALSFSVCIEDKFNNFKQLLIELESKYNVHYVENVSLYTIRHASKEAVSKIEQKGKVLLKQATKGTVQVVIQ</sequence>
<reference evidence="1" key="1">
    <citation type="submission" date="2018-06" db="EMBL/GenBank/DDBJ databases">
        <authorList>
            <person name="Zhirakovskaya E."/>
        </authorList>
    </citation>
    <scope>NUCLEOTIDE SEQUENCE</scope>
</reference>
<keyword evidence="1" id="KW-0418">Kinase</keyword>
<accession>A0A3B0UIV0</accession>
<evidence type="ECO:0000313" key="1">
    <source>
        <dbReference type="EMBL" id="VAW24479.1"/>
    </source>
</evidence>
<dbReference type="EMBL" id="UOER01000269">
    <property type="protein sequence ID" value="VAW24479.1"/>
    <property type="molecule type" value="Genomic_DNA"/>
</dbReference>
<dbReference type="AlphaFoldDB" id="A0A3B0UIV0"/>